<reference evidence="1 2" key="2">
    <citation type="submission" date="2020-07" db="EMBL/GenBank/DDBJ databases">
        <title>Genome assembly of wild tea tree DASZ reveals pedigree and selection history of tea varieties.</title>
        <authorList>
            <person name="Zhang W."/>
        </authorList>
    </citation>
    <scope>NUCLEOTIDE SEQUENCE [LARGE SCALE GENOMIC DNA]</scope>
    <source>
        <strain evidence="2">cv. G240</strain>
        <tissue evidence="1">Leaf</tissue>
    </source>
</reference>
<reference evidence="2" key="1">
    <citation type="journal article" date="2020" name="Nat. Commun.">
        <title>Genome assembly of wild tea tree DASZ reveals pedigree and selection history of tea varieties.</title>
        <authorList>
            <person name="Zhang W."/>
            <person name="Zhang Y."/>
            <person name="Qiu H."/>
            <person name="Guo Y."/>
            <person name="Wan H."/>
            <person name="Zhang X."/>
            <person name="Scossa F."/>
            <person name="Alseekh S."/>
            <person name="Zhang Q."/>
            <person name="Wang P."/>
            <person name="Xu L."/>
            <person name="Schmidt M.H."/>
            <person name="Jia X."/>
            <person name="Li D."/>
            <person name="Zhu A."/>
            <person name="Guo F."/>
            <person name="Chen W."/>
            <person name="Ni D."/>
            <person name="Usadel B."/>
            <person name="Fernie A.R."/>
            <person name="Wen W."/>
        </authorList>
    </citation>
    <scope>NUCLEOTIDE SEQUENCE [LARGE SCALE GENOMIC DNA]</scope>
    <source>
        <strain evidence="2">cv. G240</strain>
    </source>
</reference>
<comment type="caution">
    <text evidence="1">The sequence shown here is derived from an EMBL/GenBank/DDBJ whole genome shotgun (WGS) entry which is preliminary data.</text>
</comment>
<evidence type="ECO:0000313" key="2">
    <source>
        <dbReference type="Proteomes" id="UP000593564"/>
    </source>
</evidence>
<protein>
    <submittedName>
        <fullName evidence="1">Uncharacterized protein</fullName>
    </submittedName>
</protein>
<keyword evidence="2" id="KW-1185">Reference proteome</keyword>
<dbReference type="Proteomes" id="UP000593564">
    <property type="component" value="Unassembled WGS sequence"/>
</dbReference>
<name>A0A7J7GDT5_CAMSI</name>
<sequence length="109" mass="11601">AVLSPALRGVQEKALRASFCKLLKLLLKDDLVGMPVFVFCLARGPETDIRGSLEGELILTAIALAAYIATVFSSAEPPKSNEDAHAGKNISAAMATARLPKHEDPRPMS</sequence>
<organism evidence="1 2">
    <name type="scientific">Camellia sinensis</name>
    <name type="common">Tea plant</name>
    <name type="synonym">Thea sinensis</name>
    <dbReference type="NCBI Taxonomy" id="4442"/>
    <lineage>
        <taxon>Eukaryota</taxon>
        <taxon>Viridiplantae</taxon>
        <taxon>Streptophyta</taxon>
        <taxon>Embryophyta</taxon>
        <taxon>Tracheophyta</taxon>
        <taxon>Spermatophyta</taxon>
        <taxon>Magnoliopsida</taxon>
        <taxon>eudicotyledons</taxon>
        <taxon>Gunneridae</taxon>
        <taxon>Pentapetalae</taxon>
        <taxon>asterids</taxon>
        <taxon>Ericales</taxon>
        <taxon>Theaceae</taxon>
        <taxon>Camellia</taxon>
    </lineage>
</organism>
<dbReference type="EMBL" id="JACBKZ010000011">
    <property type="protein sequence ID" value="KAF5938912.1"/>
    <property type="molecule type" value="Genomic_DNA"/>
</dbReference>
<gene>
    <name evidence="1" type="ORF">HYC85_023171</name>
</gene>
<evidence type="ECO:0000313" key="1">
    <source>
        <dbReference type="EMBL" id="KAF5938912.1"/>
    </source>
</evidence>
<proteinExistence type="predicted"/>
<accession>A0A7J7GDT5</accession>
<dbReference type="AlphaFoldDB" id="A0A7J7GDT5"/>
<feature type="non-terminal residue" evidence="1">
    <location>
        <position position="109"/>
    </location>
</feature>